<comment type="subcellular location">
    <subcellularLocation>
        <location evidence="1">Cell envelope</location>
    </subcellularLocation>
</comment>
<dbReference type="PANTHER" id="PTHR43649">
    <property type="entry name" value="ARABINOSE-BINDING PROTEIN-RELATED"/>
    <property type="match status" value="1"/>
</dbReference>
<evidence type="ECO:0000256" key="2">
    <source>
        <dbReference type="ARBA" id="ARBA00008520"/>
    </source>
</evidence>
<dbReference type="InterPro" id="IPR050490">
    <property type="entry name" value="Bact_solute-bd_prot1"/>
</dbReference>
<comment type="similarity">
    <text evidence="2">Belongs to the bacterial solute-binding protein 1 family.</text>
</comment>
<keyword evidence="4" id="KW-0732">Signal</keyword>
<keyword evidence="3" id="KW-0813">Transport</keyword>
<proteinExistence type="inferred from homology"/>
<protein>
    <submittedName>
        <fullName evidence="5">Sugar ABC transporter, substrate-binding protein</fullName>
    </submittedName>
</protein>
<dbReference type="SUPFAM" id="SSF53850">
    <property type="entry name" value="Periplasmic binding protein-like II"/>
    <property type="match status" value="1"/>
</dbReference>
<sequence>MLSNKRIVLALIAVLTVGLLATSLTVVASSHGDSEEHLSGKLEIFHWWAGSEGPAINALMDYFKEEHPDVEVINAAVTGGSGINAKAVLKTRLLGGNPPDSFQIHAGRELIGTWVTADRMADLTSLYKEQGWMDKFPQNIIDRVSTEEGMWSVPLTIHRSNVMWYMPDKVDEWGIEVPKTWDEFLEVAPKIEEKGVVPLSMGTNWTARHVWESIALAELGPEMWRAMWDGEASVWTSDEMLESWKTMDEVLQYVNEDASSLSWQQATDMLINGEAAFNIMGDWAAGYMSTVKNLTPKTEFGWAASPGTEGEFMWLSDSFGLPKGAPHRENAMAWLKLVGSQKGSDIFNPKKGSISPRLDSDISKYNEYSQSAAKDFRNDTLVGSMRHGVVANEGFMNDMATVMEQFLKNRNPEQAMMMMEAIAKQNGII</sequence>
<evidence type="ECO:0000256" key="3">
    <source>
        <dbReference type="ARBA" id="ARBA00022448"/>
    </source>
</evidence>
<organism evidence="5">
    <name type="scientific">uncultured organism</name>
    <dbReference type="NCBI Taxonomy" id="155900"/>
    <lineage>
        <taxon>unclassified sequences</taxon>
        <taxon>environmental samples</taxon>
    </lineage>
</organism>
<evidence type="ECO:0000313" key="5">
    <source>
        <dbReference type="EMBL" id="AGF92944.1"/>
    </source>
</evidence>
<evidence type="ECO:0000256" key="4">
    <source>
        <dbReference type="ARBA" id="ARBA00022729"/>
    </source>
</evidence>
<dbReference type="Gene3D" id="3.40.190.10">
    <property type="entry name" value="Periplasmic binding protein-like II"/>
    <property type="match status" value="2"/>
</dbReference>
<evidence type="ECO:0000256" key="1">
    <source>
        <dbReference type="ARBA" id="ARBA00004196"/>
    </source>
</evidence>
<dbReference type="PANTHER" id="PTHR43649:SF28">
    <property type="entry name" value="BINDING PROTEIN COMPONENT OF ABC SUGAR TRANSPORTER-RELATED"/>
    <property type="match status" value="1"/>
</dbReference>
<reference evidence="5" key="1">
    <citation type="journal article" date="2013" name="Syst. Appl. Microbiol.">
        <title>New insights into the archaeal diversity of a hypersaline microbial mat obtained by a metagenomic approach.</title>
        <authorList>
            <person name="Lopez-Lopez A."/>
            <person name="Richter M."/>
            <person name="Pena A."/>
            <person name="Tamames J."/>
            <person name="Rossello-Mora R."/>
        </authorList>
    </citation>
    <scope>NUCLEOTIDE SEQUENCE</scope>
</reference>
<accession>M1PV06</accession>
<name>M1PV06_9ZZZZ</name>
<gene>
    <name evidence="5" type="ORF">FLSS-5_0035</name>
</gene>
<dbReference type="InterPro" id="IPR006059">
    <property type="entry name" value="SBP"/>
</dbReference>
<dbReference type="EMBL" id="JX684077">
    <property type="protein sequence ID" value="AGF92944.1"/>
    <property type="molecule type" value="Genomic_DNA"/>
</dbReference>
<dbReference type="Pfam" id="PF01547">
    <property type="entry name" value="SBP_bac_1"/>
    <property type="match status" value="1"/>
</dbReference>
<dbReference type="AlphaFoldDB" id="M1PV06"/>